<name>K1UJR6_9ZZZZ</name>
<gene>
    <name evidence="1" type="ORF">OBE_03245</name>
</gene>
<evidence type="ECO:0000313" key="1">
    <source>
        <dbReference type="EMBL" id="EKC71736.1"/>
    </source>
</evidence>
<proteinExistence type="predicted"/>
<dbReference type="AlphaFoldDB" id="K1UJR6"/>
<feature type="non-terminal residue" evidence="1">
    <location>
        <position position="1"/>
    </location>
</feature>
<dbReference type="EMBL" id="AJWZ01002154">
    <property type="protein sequence ID" value="EKC71736.1"/>
    <property type="molecule type" value="Genomic_DNA"/>
</dbReference>
<organism evidence="1">
    <name type="scientific">human gut metagenome</name>
    <dbReference type="NCBI Taxonomy" id="408170"/>
    <lineage>
        <taxon>unclassified sequences</taxon>
        <taxon>metagenomes</taxon>
        <taxon>organismal metagenomes</taxon>
    </lineage>
</organism>
<reference evidence="1" key="1">
    <citation type="journal article" date="2013" name="Environ. Microbiol.">
        <title>Microbiota from the distal guts of lean and obese adolescents exhibit partial functional redundancy besides clear differences in community structure.</title>
        <authorList>
            <person name="Ferrer M."/>
            <person name="Ruiz A."/>
            <person name="Lanza F."/>
            <person name="Haange S.B."/>
            <person name="Oberbach A."/>
            <person name="Till H."/>
            <person name="Bargiela R."/>
            <person name="Campoy C."/>
            <person name="Segura M.T."/>
            <person name="Richter M."/>
            <person name="von Bergen M."/>
            <person name="Seifert J."/>
            <person name="Suarez A."/>
        </authorList>
    </citation>
    <scope>NUCLEOTIDE SEQUENCE</scope>
</reference>
<accession>K1UJR6</accession>
<comment type="caution">
    <text evidence="1">The sequence shown here is derived from an EMBL/GenBank/DDBJ whole genome shotgun (WGS) entry which is preliminary data.</text>
</comment>
<protein>
    <submittedName>
        <fullName evidence="1">ThiF family protein, ubiquitin-activating enzyme</fullName>
    </submittedName>
</protein>
<sequence length="181" mass="20861">QCLVTRINNFFGNDWKAIPDIYPTIMKDTRRENLANITITCTDNIKSRLDLWNILKAVPISEYRSHETPLYWMDFGNTQDTGQVILGTVPKKIRQPASKLYETVESLKVITRYVKYEKVKEKDSGPSCSLAEALEKQDLFINSTLAQLGCNILWKMFRNGMIEHHGLYLNLSTMKMNPITV</sequence>